<name>W4VPA7_9BACI</name>
<dbReference type="Proteomes" id="UP000019102">
    <property type="component" value="Unassembled WGS sequence"/>
</dbReference>
<dbReference type="EMBL" id="BAVS01000029">
    <property type="protein sequence ID" value="GAE94678.1"/>
    <property type="molecule type" value="Genomic_DNA"/>
</dbReference>
<dbReference type="Pfam" id="PF09823">
    <property type="entry name" value="DUF2357"/>
    <property type="match status" value="1"/>
</dbReference>
<dbReference type="eggNOG" id="COG1700">
    <property type="taxonomic scope" value="Bacteria"/>
</dbReference>
<reference evidence="2 3" key="1">
    <citation type="journal article" date="2014" name="Genome Announc.">
        <title>Draft Genome Sequence of the Boron-Tolerant and Moderately Halotolerant Bacterium Gracilibacillus boraciitolerans JCM 21714T.</title>
        <authorList>
            <person name="Ahmed I."/>
            <person name="Oshima K."/>
            <person name="Suda W."/>
            <person name="Kitamura K."/>
            <person name="Iida T."/>
            <person name="Ohmori Y."/>
            <person name="Fujiwara T."/>
            <person name="Hattori M."/>
            <person name="Ohkuma M."/>
        </authorList>
    </citation>
    <scope>NUCLEOTIDE SEQUENCE [LARGE SCALE GENOMIC DNA]</scope>
    <source>
        <strain evidence="2 3">JCM 21714</strain>
    </source>
</reference>
<dbReference type="InterPro" id="IPR018633">
    <property type="entry name" value="DUF2357"/>
</dbReference>
<protein>
    <recommendedName>
        <fullName evidence="1">DUF2357 domain-containing protein</fullName>
    </recommendedName>
</protein>
<evidence type="ECO:0000313" key="3">
    <source>
        <dbReference type="Proteomes" id="UP000019102"/>
    </source>
</evidence>
<dbReference type="STRING" id="1298598.JCM21714_3858"/>
<organism evidence="2 3">
    <name type="scientific">Gracilibacillus boraciitolerans JCM 21714</name>
    <dbReference type="NCBI Taxonomy" id="1298598"/>
    <lineage>
        <taxon>Bacteria</taxon>
        <taxon>Bacillati</taxon>
        <taxon>Bacillota</taxon>
        <taxon>Bacilli</taxon>
        <taxon>Bacillales</taxon>
        <taxon>Bacillaceae</taxon>
        <taxon>Gracilibacillus</taxon>
    </lineage>
</organism>
<evidence type="ECO:0000259" key="1">
    <source>
        <dbReference type="Pfam" id="PF09823"/>
    </source>
</evidence>
<sequence length="643" mass="75250">MTIGNSYILMGGNLQFQNEVGLSTFEIRHENKALITVTIEVFPTKLDYRKDYKKLLEEVNDEIYNLAYHFIKKTHLGGAKTKLEGTPSRSEFFRLIESHFVKLMQAIQRIEQQPHHKFHTTHRKVRGDQLGRQDQQARKYLRKRPHLLVQVDKGGINLGGQHVMPTNGLNIRKEVTYDTHENRFVKWIMIRLEEKLDDLIKTLQFRADYTVDGDIIVRLNDMKQKLKDKAQSYFWKSISRLDRSVMSLVLQMAPGYRESFQIYLLLSRGLALQGNIYNMSVKDVATLYEYWTYLKLGQLLGRKYEMVDQDVIKVNHNGLFVNLQPNASAKRVFRHPKTKEKITLIYQKREQRLPTITQIPDTMLSIEKKGKDYEYQYVFDAKYRIDFALNDTTYGRNYDGIPGPMEEDINTMHRYRDSIVVNEEGPFERKAFGAYVLFPWNNEDLYQSHKLYKSIEDVNIGGLPFLPNATTLVERFVEQLIDKSPEEIQQEGILPRGTISEWESSIEEKVMVVKISDSEEYKLALHNRYIKMAVNRLNQNWQEVKYVSLYTTRNVMEENGVTHYAEIKEVKVDGDAVWFIVDNWKLLANIIKPVGYGISNYVVTSLNNLLAAKELPELFMKSNDERTLWRMLGRFSGRVKYGA</sequence>
<comment type="caution">
    <text evidence="2">The sequence shown here is derived from an EMBL/GenBank/DDBJ whole genome shotgun (WGS) entry which is preliminary data.</text>
</comment>
<feature type="domain" description="DUF2357" evidence="1">
    <location>
        <begin position="12"/>
        <end position="263"/>
    </location>
</feature>
<dbReference type="Pfam" id="PF04411">
    <property type="entry name" value="PDDEXK_7"/>
    <property type="match status" value="1"/>
</dbReference>
<proteinExistence type="predicted"/>
<evidence type="ECO:0000313" key="2">
    <source>
        <dbReference type="EMBL" id="GAE94678.1"/>
    </source>
</evidence>
<accession>W4VPA7</accession>
<gene>
    <name evidence="2" type="ORF">JCM21714_3858</name>
</gene>
<dbReference type="InterPro" id="IPR007505">
    <property type="entry name" value="PDDEXK_7"/>
</dbReference>
<dbReference type="AlphaFoldDB" id="W4VPA7"/>
<keyword evidence="3" id="KW-1185">Reference proteome</keyword>